<dbReference type="PANTHER" id="PTHR32305">
    <property type="match status" value="1"/>
</dbReference>
<protein>
    <submittedName>
        <fullName evidence="5">RHS repeat protein</fullName>
    </submittedName>
</protein>
<dbReference type="NCBIfam" id="TIGR01643">
    <property type="entry name" value="YD_repeat_2x"/>
    <property type="match status" value="9"/>
</dbReference>
<dbReference type="Gene3D" id="2.180.10.10">
    <property type="entry name" value="RHS repeat-associated core"/>
    <property type="match status" value="4"/>
</dbReference>
<dbReference type="InterPro" id="IPR056823">
    <property type="entry name" value="TEN-like_YD-shell"/>
</dbReference>
<comment type="caution">
    <text evidence="5">The sequence shown here is derived from an EMBL/GenBank/DDBJ whole genome shotgun (WGS) entry which is preliminary data.</text>
</comment>
<keyword evidence="1" id="KW-0677">Repeat</keyword>
<gene>
    <name evidence="5" type="ORF">ISP15_15025</name>
</gene>
<dbReference type="NCBIfam" id="TIGR03696">
    <property type="entry name" value="Rhs_assc_core"/>
    <property type="match status" value="1"/>
</dbReference>
<dbReference type="InterPro" id="IPR006530">
    <property type="entry name" value="YD"/>
</dbReference>
<reference evidence="5 6" key="1">
    <citation type="submission" date="2020-10" db="EMBL/GenBank/DDBJ databases">
        <title>Phylogeny of dyella-like bacteria.</title>
        <authorList>
            <person name="Fu J."/>
        </authorList>
    </citation>
    <scope>NUCLEOTIDE SEQUENCE [LARGE SCALE GENOMIC DNA]</scope>
    <source>
        <strain evidence="5 6">JP1</strain>
    </source>
</reference>
<evidence type="ECO:0000259" key="3">
    <source>
        <dbReference type="Pfam" id="PF20148"/>
    </source>
</evidence>
<evidence type="ECO:0000259" key="4">
    <source>
        <dbReference type="Pfam" id="PF25023"/>
    </source>
</evidence>
<evidence type="ECO:0000256" key="2">
    <source>
        <dbReference type="SAM" id="MobiDB-lite"/>
    </source>
</evidence>
<organism evidence="5 6">
    <name type="scientific">Dyella jejuensis</name>
    <dbReference type="NCBI Taxonomy" id="1432009"/>
    <lineage>
        <taxon>Bacteria</taxon>
        <taxon>Pseudomonadati</taxon>
        <taxon>Pseudomonadota</taxon>
        <taxon>Gammaproteobacteria</taxon>
        <taxon>Lysobacterales</taxon>
        <taxon>Rhodanobacteraceae</taxon>
        <taxon>Dyella</taxon>
    </lineage>
</organism>
<dbReference type="Pfam" id="PF20148">
    <property type="entry name" value="DUF6531"/>
    <property type="match status" value="1"/>
</dbReference>
<dbReference type="RefSeq" id="WP_404548464.1">
    <property type="nucleotide sequence ID" value="NZ_JADIKJ010000017.1"/>
</dbReference>
<proteinExistence type="predicted"/>
<sequence>MQTNACSEAGFQVASFCNYTLYPGITNTNWILTVDVACGDGQTVWVSATEYPYDPGKSLGNPGCQCAGDPIDLGTGNEYRDDTDANLGDLSFHRYYNSHVAAMSGSVGAHWQSNFDRNIIFSSLTDPSADWPETAVAMRSDGKQITFKSVSTSGPWTTSSDVSDQLTSQTNSAGTLMGWTYFDAAARDTETYNASGELTSITDRNGEVTTLTYGPASDPSQWAGNLIKVTDPRGRSLSFTYVQSGISQPKSGAVPNGGYPIYSVQTITLPDGGNITYSYDTNGNLVKVTYPDNSVRQYVYNEGALTGGTNLPNALTGDIDETGTRYTSIGYNAQGQATMSTLPSGVNQTQLTFNSSGTTTAQYALGAQVTLSFLTTSGSIHTNTVSGPCGPSCHQPNASATYDANGYLSSRTDFNGNVTKTTYDATGLLDQEVDAQGTSSQRTITTTWNTSLRVPLTRAVSNAGGTIVASTQWVYNAIGQTLARCDIDPANSAATGYSCSSTGAVPAGVRRWAYTYCSTVSSNCPLVGLILTATGPRTDLTQTTTYSYYTSSSAVSCGTPGAACYQLGDLYQVTDALSHVTTIASYDADGRITRTTDANGVNTDMTYTQRGWLASRTVGGAKTSFTYTPYGAVQTVTDPDGITTTYNYDAAHRLNKITDALGNYIQYTLDAAGDKTGEQIYDRGGDLHKSLARKYNALGQLITVIDGLNNTVFSAAASNSYDANGNLVLSSDALGVQRQLGYDALNRLVQTLDNYDGVDTATQNTKTAYGYDSLNRLSQVTDPSSLDTAYSYDGLGDATGQVSPDTGSTGNTFDAAGNLISKTDARGVITQYRYDALNRLIGVSYPAQSALNITYTYDQATPISGCTGYNIGHRTGMTDASGTTAWCYTNQGDIQEVRQVIHGTWYTYGYAYTPGRRVAWLQYPSGFDLQYGHDGDGRITTINYRQQSGPYGSYTNATLTPLVTNVTYLPFGPVSGYTFPGGQSVTRSYDANYRLTDLVSTGLTLHFLRDAKGRIQAEGNNAGANPPSETYQYDPLDRLTATLNAGGALEQSLTYNPTGDRLSTTTPQGTQTYTYNPGTHQLINIAGQARNVDVNGNTTAMVDPNGAVMGLGYDNRNRLTAVTSGSTTIATYQYNGDGQRVWRTVTTPSTGQIATVYDPNGTGNLYGEYFTATNFREYVYVDGIVMASATDAGVTAPGINNLYADHLGTLRAALTTGGTTVYSWPWLNNAFGQQSYSGTNAFYSRFPGQYFDEETGLFYNVNRDYDSATGRYVESDPLGLIGGINSYAYVGTNPLNVADPRGLAYPICMGVCPVGSLALTPDPNASPNYNPNLASNMGAGAEVGITGGALLGGAVVANIIGFPEVELGEAAAAAVGVEGVASLEAMDAIAGEPIASLAIGAIAGGAAGSVGGEAAGYALTPPMSPPQQSIPTQTATGPWDTGDCPN</sequence>
<dbReference type="InterPro" id="IPR045351">
    <property type="entry name" value="DUF6531"/>
</dbReference>
<feature type="compositionally biased region" description="Polar residues" evidence="2">
    <location>
        <begin position="1426"/>
        <end position="1436"/>
    </location>
</feature>
<dbReference type="InterPro" id="IPR050708">
    <property type="entry name" value="T6SS_VgrG/RHS"/>
</dbReference>
<evidence type="ECO:0000256" key="1">
    <source>
        <dbReference type="ARBA" id="ARBA00022737"/>
    </source>
</evidence>
<feature type="region of interest" description="Disordered" evidence="2">
    <location>
        <begin position="1414"/>
        <end position="1446"/>
    </location>
</feature>
<feature type="domain" description="DUF6531" evidence="3">
    <location>
        <begin position="68"/>
        <end position="147"/>
    </location>
</feature>
<dbReference type="Proteomes" id="UP001620461">
    <property type="component" value="Unassembled WGS sequence"/>
</dbReference>
<dbReference type="EMBL" id="JADIKJ010000017">
    <property type="protein sequence ID" value="MFK2901651.1"/>
    <property type="molecule type" value="Genomic_DNA"/>
</dbReference>
<dbReference type="InterPro" id="IPR031325">
    <property type="entry name" value="RHS_repeat"/>
</dbReference>
<dbReference type="Pfam" id="PF05593">
    <property type="entry name" value="RHS_repeat"/>
    <property type="match status" value="6"/>
</dbReference>
<name>A0ABW8JKK1_9GAMM</name>
<dbReference type="PANTHER" id="PTHR32305:SF15">
    <property type="entry name" value="PROTEIN RHSA-RELATED"/>
    <property type="match status" value="1"/>
</dbReference>
<keyword evidence="6" id="KW-1185">Reference proteome</keyword>
<evidence type="ECO:0000313" key="6">
    <source>
        <dbReference type="Proteomes" id="UP001620461"/>
    </source>
</evidence>
<accession>A0ABW8JKK1</accession>
<dbReference type="Pfam" id="PF25023">
    <property type="entry name" value="TEN_YD-shell"/>
    <property type="match status" value="1"/>
</dbReference>
<dbReference type="InterPro" id="IPR022385">
    <property type="entry name" value="Rhs_assc_core"/>
</dbReference>
<feature type="domain" description="Teneurin-like YD-shell" evidence="4">
    <location>
        <begin position="688"/>
        <end position="797"/>
    </location>
</feature>
<evidence type="ECO:0000313" key="5">
    <source>
        <dbReference type="EMBL" id="MFK2901651.1"/>
    </source>
</evidence>